<dbReference type="AlphaFoldDB" id="A0A5A9YYZ8"/>
<comment type="subcellular location">
    <subcellularLocation>
        <location evidence="1">Cell membrane</location>
        <topology evidence="1">Single-pass membrane protein</topology>
    </subcellularLocation>
    <subcellularLocation>
        <location evidence="7">Cell membrane</location>
        <topology evidence="7">Single-pass type II membrane protein</topology>
    </subcellularLocation>
</comment>
<dbReference type="GO" id="GO:0015031">
    <property type="term" value="P:protein transport"/>
    <property type="evidence" value="ECO:0007669"/>
    <property type="project" value="UniProtKB-KW"/>
</dbReference>
<comment type="similarity">
    <text evidence="2 7">Belongs to the ExbD/TolR family.</text>
</comment>
<evidence type="ECO:0000313" key="10">
    <source>
        <dbReference type="Proteomes" id="UP000325291"/>
    </source>
</evidence>
<keyword evidence="4 7" id="KW-0812">Transmembrane</keyword>
<protein>
    <submittedName>
        <fullName evidence="9">Biopolymer transporter ExbD</fullName>
    </submittedName>
</protein>
<evidence type="ECO:0000256" key="1">
    <source>
        <dbReference type="ARBA" id="ARBA00004162"/>
    </source>
</evidence>
<evidence type="ECO:0000256" key="5">
    <source>
        <dbReference type="ARBA" id="ARBA00022989"/>
    </source>
</evidence>
<sequence length="130" mass="13767">MGSAGFRRSGVRKGREPTIALINIVFLMLVFFLVAGTLTRPLDPELRLVSVADLEGVAPADALVIRADGGMRWRGEVVADVADFVAAQPEAGRVRVVPDRALPAADLVRIGRALRAAGAGRVVIVTERGL</sequence>
<dbReference type="GO" id="GO:0005886">
    <property type="term" value="C:plasma membrane"/>
    <property type="evidence" value="ECO:0007669"/>
    <property type="project" value="UniProtKB-SubCell"/>
</dbReference>
<evidence type="ECO:0000256" key="7">
    <source>
        <dbReference type="RuleBase" id="RU003879"/>
    </source>
</evidence>
<keyword evidence="5 8" id="KW-1133">Transmembrane helix</keyword>
<keyword evidence="7" id="KW-0653">Protein transport</keyword>
<reference evidence="9 10" key="1">
    <citation type="submission" date="2019-07" db="EMBL/GenBank/DDBJ databases">
        <title>Aquicoccus porphyridii gen. nov., sp. nov., isolated from a small marine red alga, Porphyridium marinum.</title>
        <authorList>
            <person name="Liu L."/>
        </authorList>
    </citation>
    <scope>NUCLEOTIDE SEQUENCE [LARGE SCALE GENOMIC DNA]</scope>
    <source>
        <strain evidence="9 10">L1 8-17</strain>
    </source>
</reference>
<dbReference type="EMBL" id="VINQ01000019">
    <property type="protein sequence ID" value="KAA0910126.1"/>
    <property type="molecule type" value="Genomic_DNA"/>
</dbReference>
<organism evidence="9 10">
    <name type="scientific">Aquicoccus porphyridii</name>
    <dbReference type="NCBI Taxonomy" id="1852029"/>
    <lineage>
        <taxon>Bacteria</taxon>
        <taxon>Pseudomonadati</taxon>
        <taxon>Pseudomonadota</taxon>
        <taxon>Alphaproteobacteria</taxon>
        <taxon>Rhodobacterales</taxon>
        <taxon>Paracoccaceae</taxon>
        <taxon>Aquicoccus</taxon>
    </lineage>
</organism>
<evidence type="ECO:0000313" key="9">
    <source>
        <dbReference type="EMBL" id="KAA0910126.1"/>
    </source>
</evidence>
<gene>
    <name evidence="9" type="ORF">FLO80_18235</name>
</gene>
<keyword evidence="3" id="KW-1003">Cell membrane</keyword>
<comment type="caution">
    <text evidence="9">The sequence shown here is derived from an EMBL/GenBank/DDBJ whole genome shotgun (WGS) entry which is preliminary data.</text>
</comment>
<dbReference type="InterPro" id="IPR003400">
    <property type="entry name" value="ExbD"/>
</dbReference>
<evidence type="ECO:0000256" key="8">
    <source>
        <dbReference type="SAM" id="Phobius"/>
    </source>
</evidence>
<evidence type="ECO:0000256" key="3">
    <source>
        <dbReference type="ARBA" id="ARBA00022475"/>
    </source>
</evidence>
<name>A0A5A9YYZ8_9RHOB</name>
<evidence type="ECO:0000256" key="6">
    <source>
        <dbReference type="ARBA" id="ARBA00023136"/>
    </source>
</evidence>
<evidence type="ECO:0000256" key="4">
    <source>
        <dbReference type="ARBA" id="ARBA00022692"/>
    </source>
</evidence>
<dbReference type="GO" id="GO:0022857">
    <property type="term" value="F:transmembrane transporter activity"/>
    <property type="evidence" value="ECO:0007669"/>
    <property type="project" value="InterPro"/>
</dbReference>
<keyword evidence="7" id="KW-0813">Transport</keyword>
<dbReference type="Proteomes" id="UP000325291">
    <property type="component" value="Unassembled WGS sequence"/>
</dbReference>
<proteinExistence type="inferred from homology"/>
<dbReference type="Pfam" id="PF02472">
    <property type="entry name" value="ExbD"/>
    <property type="match status" value="1"/>
</dbReference>
<evidence type="ECO:0000256" key="2">
    <source>
        <dbReference type="ARBA" id="ARBA00005811"/>
    </source>
</evidence>
<keyword evidence="10" id="KW-1185">Reference proteome</keyword>
<keyword evidence="6 8" id="KW-0472">Membrane</keyword>
<accession>A0A5A9YYZ8</accession>
<feature type="transmembrane region" description="Helical" evidence="8">
    <location>
        <begin position="20"/>
        <end position="38"/>
    </location>
</feature>